<gene>
    <name evidence="2" type="ORF">LSH36_715g01097</name>
</gene>
<feature type="non-terminal residue" evidence="2">
    <location>
        <position position="1"/>
    </location>
</feature>
<evidence type="ECO:0000313" key="2">
    <source>
        <dbReference type="EMBL" id="KAK2144965.1"/>
    </source>
</evidence>
<evidence type="ECO:0000313" key="3">
    <source>
        <dbReference type="Proteomes" id="UP001208570"/>
    </source>
</evidence>
<sequence length="70" mass="8433">MVKGQKYCAIFKTAFKNFSLENKSFIHDHVTYYIQQRTSIIASIYICEHIHMCIMCIHILYIYIYIYICV</sequence>
<name>A0AAD9J3J0_9ANNE</name>
<dbReference type="EMBL" id="JAODUP010000715">
    <property type="protein sequence ID" value="KAK2144965.1"/>
    <property type="molecule type" value="Genomic_DNA"/>
</dbReference>
<feature type="transmembrane region" description="Helical" evidence="1">
    <location>
        <begin position="44"/>
        <end position="68"/>
    </location>
</feature>
<keyword evidence="1" id="KW-0472">Membrane</keyword>
<dbReference type="AlphaFoldDB" id="A0AAD9J3J0"/>
<evidence type="ECO:0000256" key="1">
    <source>
        <dbReference type="SAM" id="Phobius"/>
    </source>
</evidence>
<accession>A0AAD9J3J0</accession>
<proteinExistence type="predicted"/>
<organism evidence="2 3">
    <name type="scientific">Paralvinella palmiformis</name>
    <dbReference type="NCBI Taxonomy" id="53620"/>
    <lineage>
        <taxon>Eukaryota</taxon>
        <taxon>Metazoa</taxon>
        <taxon>Spiralia</taxon>
        <taxon>Lophotrochozoa</taxon>
        <taxon>Annelida</taxon>
        <taxon>Polychaeta</taxon>
        <taxon>Sedentaria</taxon>
        <taxon>Canalipalpata</taxon>
        <taxon>Terebellida</taxon>
        <taxon>Terebelliformia</taxon>
        <taxon>Alvinellidae</taxon>
        <taxon>Paralvinella</taxon>
    </lineage>
</organism>
<keyword evidence="1" id="KW-1133">Transmembrane helix</keyword>
<comment type="caution">
    <text evidence="2">The sequence shown here is derived from an EMBL/GenBank/DDBJ whole genome shotgun (WGS) entry which is preliminary data.</text>
</comment>
<keyword evidence="3" id="KW-1185">Reference proteome</keyword>
<dbReference type="Proteomes" id="UP001208570">
    <property type="component" value="Unassembled WGS sequence"/>
</dbReference>
<keyword evidence="1" id="KW-0812">Transmembrane</keyword>
<reference evidence="2" key="1">
    <citation type="journal article" date="2023" name="Mol. Biol. Evol.">
        <title>Third-Generation Sequencing Reveals the Adaptive Role of the Epigenome in Three Deep-Sea Polychaetes.</title>
        <authorList>
            <person name="Perez M."/>
            <person name="Aroh O."/>
            <person name="Sun Y."/>
            <person name="Lan Y."/>
            <person name="Juniper S.K."/>
            <person name="Young C.R."/>
            <person name="Angers B."/>
            <person name="Qian P.Y."/>
        </authorList>
    </citation>
    <scope>NUCLEOTIDE SEQUENCE</scope>
    <source>
        <strain evidence="2">P08H-3</strain>
    </source>
</reference>
<protein>
    <submittedName>
        <fullName evidence="2">Uncharacterized protein</fullName>
    </submittedName>
</protein>